<keyword evidence="2" id="KW-1185">Reference proteome</keyword>
<protein>
    <submittedName>
        <fullName evidence="1">GntR family transcriptional regulator</fullName>
    </submittedName>
</protein>
<organism evidence="1 2">
    <name type="scientific">Sporanaerobium hydrogeniformans</name>
    <dbReference type="NCBI Taxonomy" id="3072179"/>
    <lineage>
        <taxon>Bacteria</taxon>
        <taxon>Bacillati</taxon>
        <taxon>Bacillota</taxon>
        <taxon>Clostridia</taxon>
        <taxon>Lachnospirales</taxon>
        <taxon>Lachnospiraceae</taxon>
        <taxon>Sporanaerobium</taxon>
    </lineage>
</organism>
<gene>
    <name evidence="1" type="ORF">CS063_07875</name>
</gene>
<dbReference type="Proteomes" id="UP000224460">
    <property type="component" value="Unassembled WGS sequence"/>
</dbReference>
<evidence type="ECO:0000313" key="1">
    <source>
        <dbReference type="EMBL" id="PHV70929.1"/>
    </source>
</evidence>
<reference evidence="1" key="1">
    <citation type="submission" date="2017-10" db="EMBL/GenBank/DDBJ databases">
        <title>Genome sequence of cellulolytic Lachnospiraceae bacterium XHS1971 isolated from hotspring sediment.</title>
        <authorList>
            <person name="Vasudevan G."/>
            <person name="Joshi A.J."/>
            <person name="Hivarkar S."/>
            <person name="Lanjekar V.B."/>
            <person name="Dhakephalkar P.K."/>
            <person name="Dagar S."/>
        </authorList>
    </citation>
    <scope>NUCLEOTIDE SEQUENCE</scope>
    <source>
        <strain evidence="1">XHS1971</strain>
    </source>
</reference>
<proteinExistence type="predicted"/>
<sequence>MLIELDFSSQKPIYEQLYEQIIFALARGSLKPGEALPAVRTLAEEIGINLHTVNKAYTLLKDEGYVSMDRRKGTLINKFPIHTLHPPSLLLKEPLELLVAKSRLMGMKQEDFLTLCQTIYSDYKED</sequence>
<dbReference type="EMBL" id="PEDL01000006">
    <property type="protein sequence ID" value="PHV70929.1"/>
    <property type="molecule type" value="Genomic_DNA"/>
</dbReference>
<accession>A0AC61DCA7</accession>
<name>A0AC61DCA7_9FIRM</name>
<comment type="caution">
    <text evidence="1">The sequence shown here is derived from an EMBL/GenBank/DDBJ whole genome shotgun (WGS) entry which is preliminary data.</text>
</comment>
<evidence type="ECO:0000313" key="2">
    <source>
        <dbReference type="Proteomes" id="UP000224460"/>
    </source>
</evidence>